<name>A0ABN2XSQ0_9ACTN</name>
<dbReference type="RefSeq" id="WP_231251031.1">
    <property type="nucleotide sequence ID" value="NZ_BAAAMQ010000017.1"/>
</dbReference>
<gene>
    <name evidence="1" type="ORF">GCM10009726_34090</name>
</gene>
<organism evidence="1 2">
    <name type="scientific">Nocardioides furvisabuli</name>
    <dbReference type="NCBI Taxonomy" id="375542"/>
    <lineage>
        <taxon>Bacteria</taxon>
        <taxon>Bacillati</taxon>
        <taxon>Actinomycetota</taxon>
        <taxon>Actinomycetes</taxon>
        <taxon>Propionibacteriales</taxon>
        <taxon>Nocardioidaceae</taxon>
        <taxon>Nocardioides</taxon>
    </lineage>
</organism>
<reference evidence="1 2" key="1">
    <citation type="journal article" date="2019" name="Int. J. Syst. Evol. Microbiol.">
        <title>The Global Catalogue of Microorganisms (GCM) 10K type strain sequencing project: providing services to taxonomists for standard genome sequencing and annotation.</title>
        <authorList>
            <consortium name="The Broad Institute Genomics Platform"/>
            <consortium name="The Broad Institute Genome Sequencing Center for Infectious Disease"/>
            <person name="Wu L."/>
            <person name="Ma J."/>
        </authorList>
    </citation>
    <scope>NUCLEOTIDE SEQUENCE [LARGE SCALE GENOMIC DNA]</scope>
    <source>
        <strain evidence="1 2">JCM 13813</strain>
    </source>
</reference>
<keyword evidence="2" id="KW-1185">Reference proteome</keyword>
<evidence type="ECO:0000313" key="2">
    <source>
        <dbReference type="Proteomes" id="UP001501161"/>
    </source>
</evidence>
<proteinExistence type="predicted"/>
<comment type="caution">
    <text evidence="1">The sequence shown here is derived from an EMBL/GenBank/DDBJ whole genome shotgun (WGS) entry which is preliminary data.</text>
</comment>
<evidence type="ECO:0000313" key="1">
    <source>
        <dbReference type="EMBL" id="GAA2115362.1"/>
    </source>
</evidence>
<sequence>MTPPTTMARTARAKTPLSKRHLARLSKIAAEDHETLYARRPAYRGRLIAVTLAQGAALHYLDRKNGVKDLDVWSFFALPPGESRFPEDKRTKHVDFGPSDLGRQRYDLTQAPTPRKRAQWVRWTDEHQGRRVDLMMRGLGCEPGADPADAIRQWLLQGKPTSSPGLLRRQAVILIDPADRRGEVVWRPDDVHSIG</sequence>
<dbReference type="EMBL" id="BAAAMQ010000017">
    <property type="protein sequence ID" value="GAA2115362.1"/>
    <property type="molecule type" value="Genomic_DNA"/>
</dbReference>
<dbReference type="Proteomes" id="UP001501161">
    <property type="component" value="Unassembled WGS sequence"/>
</dbReference>
<protein>
    <submittedName>
        <fullName evidence="1">Uncharacterized protein</fullName>
    </submittedName>
</protein>
<accession>A0ABN2XSQ0</accession>